<dbReference type="GO" id="GO:0032259">
    <property type="term" value="P:methylation"/>
    <property type="evidence" value="ECO:0007669"/>
    <property type="project" value="UniProtKB-KW"/>
</dbReference>
<evidence type="ECO:0000256" key="5">
    <source>
        <dbReference type="ARBA" id="ARBA00022763"/>
    </source>
</evidence>
<dbReference type="PRINTS" id="PR00032">
    <property type="entry name" value="HTHARAC"/>
</dbReference>
<dbReference type="GO" id="GO:0006307">
    <property type="term" value="P:DNA alkylation repair"/>
    <property type="evidence" value="ECO:0007669"/>
    <property type="project" value="UniProtKB-ARBA"/>
</dbReference>
<keyword evidence="14" id="KW-1185">Reference proteome</keyword>
<evidence type="ECO:0000256" key="6">
    <source>
        <dbReference type="ARBA" id="ARBA00022833"/>
    </source>
</evidence>
<dbReference type="EMBL" id="FWFU01000001">
    <property type="protein sequence ID" value="SLN10221.1"/>
    <property type="molecule type" value="Genomic_DNA"/>
</dbReference>
<dbReference type="EC" id="2.1.1.-" evidence="13"/>
<dbReference type="InterPro" id="IPR018062">
    <property type="entry name" value="HTH_AraC-typ_CS"/>
</dbReference>
<keyword evidence="2 13" id="KW-0489">Methyltransferase</keyword>
<dbReference type="GO" id="GO:0003700">
    <property type="term" value="F:DNA-binding transcription factor activity"/>
    <property type="evidence" value="ECO:0007669"/>
    <property type="project" value="InterPro"/>
</dbReference>
<dbReference type="PROSITE" id="PS00041">
    <property type="entry name" value="HTH_ARAC_FAMILY_1"/>
    <property type="match status" value="1"/>
</dbReference>
<dbReference type="GO" id="GO:0043565">
    <property type="term" value="F:sequence-specific DNA binding"/>
    <property type="evidence" value="ECO:0007669"/>
    <property type="project" value="InterPro"/>
</dbReference>
<keyword evidence="5" id="KW-0227">DNA damage</keyword>
<accession>A0A1X6Y4M8</accession>
<feature type="domain" description="HTH araC/xylS-type" evidence="12">
    <location>
        <begin position="86"/>
        <end position="184"/>
    </location>
</feature>
<name>A0A1X6Y4M8_9RHOB</name>
<dbReference type="Gene3D" id="3.40.10.10">
    <property type="entry name" value="DNA Methylphosphotriester Repair Domain"/>
    <property type="match status" value="1"/>
</dbReference>
<sequence length="186" mass="20564">MLDFDTCNAARLRRDPAFDGKFFTAVRTTGIYCRPVCPVKHPHTENVGYYPTAAAAERAGYRPCLRCRPETAPFCAAWNGTRTTVERALKLIENGALDTGSVAELADRLGVGARHLSRLFSDHVGASPLQTAQTMRIGRAKRLLDDTTLSITEIAFKAGFGSVRRFNSAFLKLYGRSPSTIRRPRQ</sequence>
<protein>
    <submittedName>
        <fullName evidence="13">Bifunctional transcriptional activator/DNA repair enzyme AdaA</fullName>
        <ecNumber evidence="13">2.1.1.-</ecNumber>
    </submittedName>
</protein>
<evidence type="ECO:0000256" key="8">
    <source>
        <dbReference type="ARBA" id="ARBA00023125"/>
    </source>
</evidence>
<evidence type="ECO:0000313" key="14">
    <source>
        <dbReference type="Proteomes" id="UP000193207"/>
    </source>
</evidence>
<dbReference type="Pfam" id="PF02805">
    <property type="entry name" value="Ada_Zn_binding"/>
    <property type="match status" value="1"/>
</dbReference>
<keyword evidence="7" id="KW-0805">Transcription regulation</keyword>
<evidence type="ECO:0000256" key="4">
    <source>
        <dbReference type="ARBA" id="ARBA00022723"/>
    </source>
</evidence>
<dbReference type="SMART" id="SM00342">
    <property type="entry name" value="HTH_ARAC"/>
    <property type="match status" value="1"/>
</dbReference>
<keyword evidence="10" id="KW-0804">Transcription</keyword>
<proteinExistence type="predicted"/>
<keyword evidence="9" id="KW-0010">Activator</keyword>
<dbReference type="InterPro" id="IPR016220">
    <property type="entry name" value="Me-P-triester_DNA_alkyl-Trfase"/>
</dbReference>
<keyword evidence="8" id="KW-0238">DNA-binding</keyword>
<evidence type="ECO:0000313" key="13">
    <source>
        <dbReference type="EMBL" id="SLN10221.1"/>
    </source>
</evidence>
<dbReference type="InterPro" id="IPR020449">
    <property type="entry name" value="Tscrpt_reg_AraC-type_HTH"/>
</dbReference>
<dbReference type="Gene3D" id="1.10.10.60">
    <property type="entry name" value="Homeodomain-like"/>
    <property type="match status" value="2"/>
</dbReference>
<dbReference type="InterPro" id="IPR004026">
    <property type="entry name" value="Ada_DNA_repair_Zn-bd"/>
</dbReference>
<evidence type="ECO:0000256" key="7">
    <source>
        <dbReference type="ARBA" id="ARBA00023015"/>
    </source>
</evidence>
<evidence type="ECO:0000256" key="10">
    <source>
        <dbReference type="ARBA" id="ARBA00023163"/>
    </source>
</evidence>
<dbReference type="InterPro" id="IPR035451">
    <property type="entry name" value="Ada-like_dom_sf"/>
</dbReference>
<comment type="cofactor">
    <cofactor evidence="1">
        <name>Zn(2+)</name>
        <dbReference type="ChEBI" id="CHEBI:29105"/>
    </cofactor>
</comment>
<evidence type="ECO:0000256" key="9">
    <source>
        <dbReference type="ARBA" id="ARBA00023159"/>
    </source>
</evidence>
<keyword evidence="3 13" id="KW-0808">Transferase</keyword>
<evidence type="ECO:0000256" key="11">
    <source>
        <dbReference type="ARBA" id="ARBA00023204"/>
    </source>
</evidence>
<dbReference type="PIRSF" id="PIRSF000408">
    <property type="entry name" value="Alkyltransferas_AdaA"/>
    <property type="match status" value="1"/>
</dbReference>
<reference evidence="13 14" key="1">
    <citation type="submission" date="2017-03" db="EMBL/GenBank/DDBJ databases">
        <authorList>
            <person name="Afonso C.L."/>
            <person name="Miller P.J."/>
            <person name="Scott M.A."/>
            <person name="Spackman E."/>
            <person name="Goraichik I."/>
            <person name="Dimitrov K.M."/>
            <person name="Suarez D.L."/>
            <person name="Swayne D.E."/>
        </authorList>
    </citation>
    <scope>NUCLEOTIDE SEQUENCE [LARGE SCALE GENOMIC DNA]</scope>
    <source>
        <strain evidence="13 14">CECT 8110</strain>
    </source>
</reference>
<dbReference type="PROSITE" id="PS01124">
    <property type="entry name" value="HTH_ARAC_FAMILY_2"/>
    <property type="match status" value="1"/>
</dbReference>
<evidence type="ECO:0000256" key="3">
    <source>
        <dbReference type="ARBA" id="ARBA00022679"/>
    </source>
</evidence>
<dbReference type="GO" id="GO:0008270">
    <property type="term" value="F:zinc ion binding"/>
    <property type="evidence" value="ECO:0007669"/>
    <property type="project" value="InterPro"/>
</dbReference>
<dbReference type="InterPro" id="IPR009057">
    <property type="entry name" value="Homeodomain-like_sf"/>
</dbReference>
<keyword evidence="6" id="KW-0862">Zinc</keyword>
<dbReference type="OrthoDB" id="9802228at2"/>
<organism evidence="13 14">
    <name type="scientific">Roseovarius halotolerans</name>
    <dbReference type="NCBI Taxonomy" id="505353"/>
    <lineage>
        <taxon>Bacteria</taxon>
        <taxon>Pseudomonadati</taxon>
        <taxon>Pseudomonadota</taxon>
        <taxon>Alphaproteobacteria</taxon>
        <taxon>Rhodobacterales</taxon>
        <taxon>Roseobacteraceae</taxon>
        <taxon>Roseovarius</taxon>
    </lineage>
</organism>
<dbReference type="InterPro" id="IPR018060">
    <property type="entry name" value="HTH_AraC"/>
</dbReference>
<dbReference type="PANTHER" id="PTHR43280">
    <property type="entry name" value="ARAC-FAMILY TRANSCRIPTIONAL REGULATOR"/>
    <property type="match status" value="1"/>
</dbReference>
<dbReference type="Pfam" id="PF12833">
    <property type="entry name" value="HTH_18"/>
    <property type="match status" value="1"/>
</dbReference>
<dbReference type="SUPFAM" id="SSF46689">
    <property type="entry name" value="Homeodomain-like"/>
    <property type="match status" value="2"/>
</dbReference>
<keyword evidence="4" id="KW-0479">Metal-binding</keyword>
<evidence type="ECO:0000259" key="12">
    <source>
        <dbReference type="PROSITE" id="PS01124"/>
    </source>
</evidence>
<dbReference type="SUPFAM" id="SSF57884">
    <property type="entry name" value="Ada DNA repair protein, N-terminal domain (N-Ada 10)"/>
    <property type="match status" value="1"/>
</dbReference>
<dbReference type="AlphaFoldDB" id="A0A1X6Y4M8"/>
<evidence type="ECO:0000256" key="1">
    <source>
        <dbReference type="ARBA" id="ARBA00001947"/>
    </source>
</evidence>
<dbReference type="Proteomes" id="UP000193207">
    <property type="component" value="Unassembled WGS sequence"/>
</dbReference>
<keyword evidence="11" id="KW-0234">DNA repair</keyword>
<dbReference type="RefSeq" id="WP_085815762.1">
    <property type="nucleotide sequence ID" value="NZ_FWFU01000001.1"/>
</dbReference>
<dbReference type="FunFam" id="3.40.10.10:FF:000001">
    <property type="entry name" value="DNA-3-methyladenine glycosylase 2"/>
    <property type="match status" value="1"/>
</dbReference>
<dbReference type="PANTHER" id="PTHR43280:SF2">
    <property type="entry name" value="HTH-TYPE TRANSCRIPTIONAL REGULATOR EXSA"/>
    <property type="match status" value="1"/>
</dbReference>
<dbReference type="GO" id="GO:0008168">
    <property type="term" value="F:methyltransferase activity"/>
    <property type="evidence" value="ECO:0007669"/>
    <property type="project" value="UniProtKB-KW"/>
</dbReference>
<evidence type="ECO:0000256" key="2">
    <source>
        <dbReference type="ARBA" id="ARBA00022603"/>
    </source>
</evidence>
<gene>
    <name evidence="13" type="primary">adaA_1</name>
    <name evidence="13" type="ORF">ROH8110_00002</name>
</gene>